<dbReference type="KEGG" id="pvi:Cvib_0681"/>
<evidence type="ECO:0000256" key="2">
    <source>
        <dbReference type="ARBA" id="ARBA00022676"/>
    </source>
</evidence>
<proteinExistence type="inferred from homology"/>
<protein>
    <submittedName>
        <fullName evidence="5">Glycosyl transferase, family 2</fullName>
    </submittedName>
</protein>
<reference evidence="5" key="1">
    <citation type="submission" date="2007-03" db="EMBL/GenBank/DDBJ databases">
        <title>Complete sequence of Prosthecochloris vibrioformis DSM 265.</title>
        <authorList>
            <consortium name="US DOE Joint Genome Institute"/>
            <person name="Copeland A."/>
            <person name="Lucas S."/>
            <person name="Lapidus A."/>
            <person name="Barry K."/>
            <person name="Detter J.C."/>
            <person name="Glavina del Rio T."/>
            <person name="Hammon N."/>
            <person name="Israni S."/>
            <person name="Pitluck S."/>
            <person name="Schmutz J."/>
            <person name="Larimer F."/>
            <person name="Land M."/>
            <person name="Hauser L."/>
            <person name="Mikhailova N."/>
            <person name="Li T."/>
            <person name="Overmann J."/>
            <person name="Schuster S.C."/>
            <person name="Bryant D.A."/>
            <person name="Richardson P."/>
        </authorList>
    </citation>
    <scope>NUCLEOTIDE SEQUENCE [LARGE SCALE GENOMIC DNA]</scope>
    <source>
        <strain evidence="5">DSM 265</strain>
    </source>
</reference>
<dbReference type="PANTHER" id="PTHR43685">
    <property type="entry name" value="GLYCOSYLTRANSFERASE"/>
    <property type="match status" value="1"/>
</dbReference>
<feature type="domain" description="Glycosyltransferase 2-like" evidence="4">
    <location>
        <begin position="7"/>
        <end position="157"/>
    </location>
</feature>
<dbReference type="CAZy" id="GT2">
    <property type="family name" value="Glycosyltransferase Family 2"/>
</dbReference>
<dbReference type="GO" id="GO:0016757">
    <property type="term" value="F:glycosyltransferase activity"/>
    <property type="evidence" value="ECO:0007669"/>
    <property type="project" value="UniProtKB-KW"/>
</dbReference>
<gene>
    <name evidence="5" type="ordered locus">Cvib_0681</name>
</gene>
<dbReference type="SUPFAM" id="SSF53448">
    <property type="entry name" value="Nucleotide-diphospho-sugar transferases"/>
    <property type="match status" value="1"/>
</dbReference>
<comment type="similarity">
    <text evidence="1">Belongs to the glycosyltransferase 2 family.</text>
</comment>
<dbReference type="STRING" id="290318.Cvib_0681"/>
<accession>A4SDY7</accession>
<evidence type="ECO:0000256" key="1">
    <source>
        <dbReference type="ARBA" id="ARBA00006739"/>
    </source>
</evidence>
<dbReference type="InterPro" id="IPR001173">
    <property type="entry name" value="Glyco_trans_2-like"/>
</dbReference>
<dbReference type="InterPro" id="IPR050834">
    <property type="entry name" value="Glycosyltransf_2"/>
</dbReference>
<dbReference type="eggNOG" id="COG1216">
    <property type="taxonomic scope" value="Bacteria"/>
</dbReference>
<keyword evidence="2" id="KW-0328">Glycosyltransferase</keyword>
<evidence type="ECO:0000256" key="3">
    <source>
        <dbReference type="ARBA" id="ARBA00022679"/>
    </source>
</evidence>
<evidence type="ECO:0000259" key="4">
    <source>
        <dbReference type="Pfam" id="PF00535"/>
    </source>
</evidence>
<dbReference type="CDD" id="cd00761">
    <property type="entry name" value="Glyco_tranf_GTA_type"/>
    <property type="match status" value="1"/>
</dbReference>
<evidence type="ECO:0000313" key="5">
    <source>
        <dbReference type="EMBL" id="ABP36696.1"/>
    </source>
</evidence>
<dbReference type="OrthoDB" id="9815829at2"/>
<keyword evidence="3 5" id="KW-0808">Transferase</keyword>
<dbReference type="InterPro" id="IPR029044">
    <property type="entry name" value="Nucleotide-diphossugar_trans"/>
</dbReference>
<dbReference type="PANTHER" id="PTHR43685:SF5">
    <property type="entry name" value="GLYCOSYLTRANSFERASE EPSE-RELATED"/>
    <property type="match status" value="1"/>
</dbReference>
<sequence>MKNPQVTILMPVHNGERYLREAIDSILKQSFTDFEFLIIDDGSTDGSTTIVKSYENPRIHLIANPENRGTVHVLNQGLALAKGKYIARMDGDDISLTDRLKKQVGFMEKHPEVGVSGTAMRLIKKGTLKNTRTLPETDEELKIQLLFSTCFFHPTVIMRSDLAKAHPYPENLIYTQDYNYWTSLADKTAFANIPETLLYFREHHTQTSSKKADMQVMNARKIRCGYLQKLFGVHNAAEHDIHNQIAENRTDLNLRNAANWLEGMVATNNEQNIFDIATFKREIGKKWWLTCRKQAWYGKENLKSYFSSPLYNYYSPKKLKYWKFFIKCHMPQGLSRQLKNAKIMR</sequence>
<dbReference type="Gene3D" id="3.90.550.10">
    <property type="entry name" value="Spore Coat Polysaccharide Biosynthesis Protein SpsA, Chain A"/>
    <property type="match status" value="1"/>
</dbReference>
<dbReference type="Pfam" id="PF00535">
    <property type="entry name" value="Glycos_transf_2"/>
    <property type="match status" value="1"/>
</dbReference>
<dbReference type="AlphaFoldDB" id="A4SDY7"/>
<name>A4SDY7_CHLPM</name>
<dbReference type="HOGENOM" id="CLU_025996_0_4_10"/>
<organism evidence="5">
    <name type="scientific">Chlorobium phaeovibrioides (strain DSM 265 / 1930)</name>
    <name type="common">Prosthecochloris vibrioformis (strain DSM 265)</name>
    <dbReference type="NCBI Taxonomy" id="290318"/>
    <lineage>
        <taxon>Bacteria</taxon>
        <taxon>Pseudomonadati</taxon>
        <taxon>Chlorobiota</taxon>
        <taxon>Chlorobiia</taxon>
        <taxon>Chlorobiales</taxon>
        <taxon>Chlorobiaceae</taxon>
        <taxon>Chlorobium/Pelodictyon group</taxon>
        <taxon>Chlorobium</taxon>
    </lineage>
</organism>
<dbReference type="EMBL" id="CP000607">
    <property type="protein sequence ID" value="ABP36696.1"/>
    <property type="molecule type" value="Genomic_DNA"/>
</dbReference>